<keyword evidence="1" id="KW-0862">Zinc</keyword>
<dbReference type="OrthoDB" id="8026949at2759"/>
<protein>
    <recommendedName>
        <fullName evidence="3">CCHC-type domain-containing protein</fullName>
    </recommendedName>
</protein>
<dbReference type="InParanoid" id="A0A0Q3Q6P6"/>
<dbReference type="PANTHER" id="PTHR33087">
    <property type="entry name" value="OS07G0539200 PROTEIN"/>
    <property type="match status" value="1"/>
</dbReference>
<evidence type="ECO:0000313" key="4">
    <source>
        <dbReference type="EMBL" id="KQJ97337.1"/>
    </source>
</evidence>
<dbReference type="PROSITE" id="PS50158">
    <property type="entry name" value="ZF_CCHC"/>
    <property type="match status" value="1"/>
</dbReference>
<reference evidence="5" key="3">
    <citation type="submission" date="2018-08" db="UniProtKB">
        <authorList>
            <consortium name="EnsemblPlants"/>
        </authorList>
    </citation>
    <scope>IDENTIFICATION</scope>
    <source>
        <strain evidence="5">cv. Bd21</strain>
    </source>
</reference>
<keyword evidence="1" id="KW-0863">Zinc-finger</keyword>
<dbReference type="SMART" id="SM00343">
    <property type="entry name" value="ZnF_C2HC"/>
    <property type="match status" value="2"/>
</dbReference>
<feature type="region of interest" description="Disordered" evidence="2">
    <location>
        <begin position="411"/>
        <end position="478"/>
    </location>
</feature>
<gene>
    <name evidence="4" type="ORF">BRADI_3g30156v3</name>
</gene>
<evidence type="ECO:0000256" key="1">
    <source>
        <dbReference type="PROSITE-ProRule" id="PRU00047"/>
    </source>
</evidence>
<name>A0A0Q3Q6P6_BRADI</name>
<keyword evidence="6" id="KW-1185">Reference proteome</keyword>
<reference evidence="4 5" key="1">
    <citation type="journal article" date="2010" name="Nature">
        <title>Genome sequencing and analysis of the model grass Brachypodium distachyon.</title>
        <authorList>
            <consortium name="International Brachypodium Initiative"/>
        </authorList>
    </citation>
    <scope>NUCLEOTIDE SEQUENCE [LARGE SCALE GENOMIC DNA]</scope>
    <source>
        <strain evidence="4 5">Bd21</strain>
    </source>
</reference>
<sequence>MERRWRESSPDSDSMGSMRSYCEVLRNGSPPVDSLEEAPPSPSHAQGARRLASVVIPAESAAVVGHPEADGEGWMRAPRPRKRRRNLAPLLAMVVRPELADLAGRCFNCLGNDHVAALCPNSTRCLRCGGEGHVARLCRSRRRPSWGSSPTAVGQVLVATRLGPRVTGAGAGPAAAAHPKPGPALLARLGLRVLPPPPLADVPVAVPPPSVTVQLALVEAVEAMPLGAASLRPRVQLCIIPRSAEVDAAEVALQWSTVVSVTGTRPHLALAVVGRVIAARFPEFEGSFTTHRFWPDDFLVVFNSRGARDAVLTAGSINGRRFSLRFSAWNRFRKAVGRTAFFRTHLEIEGVPPHAWNSGTAATLLGPACAVERDEEDDDLLVPPEMMVQSEVSLLEYRVIVHLLRVEDTTASTDRPSSDDWPSDDGDRGRNGGPGRGYGDRRPAQGTRQNFFSCSRGHVDEDDLGDHSGGFRRRATGGGADGWRVGLSAAVAEFRPMRPCRVLSPDPTLDWCVPSLTATDDWDPMRLEATSLSPSSRSSAPAPSLDLSPVDFQAVAFPSPPPSAAATVEQSMLSMFTVSLSGEASPVVESAEALPSAGSSSTPVEDLVVAVVLEVEAFSARVWQRRLRRKVVQHHSPRRSKRIPGRKATPRGAPRQQRALMHRMGVAREGDRIGDEALQAYIKLFERPLSAEHMTTILSLFGWENVALPLEEGIEVEVSG</sequence>
<dbReference type="InterPro" id="IPR001878">
    <property type="entry name" value="Znf_CCHC"/>
</dbReference>
<evidence type="ECO:0000313" key="6">
    <source>
        <dbReference type="Proteomes" id="UP000008810"/>
    </source>
</evidence>
<dbReference type="Gramene" id="KQJ97337">
    <property type="protein sequence ID" value="KQJ97337"/>
    <property type="gene ID" value="BRADI_3g30156v3"/>
</dbReference>
<organism evidence="4">
    <name type="scientific">Brachypodium distachyon</name>
    <name type="common">Purple false brome</name>
    <name type="synonym">Trachynia distachya</name>
    <dbReference type="NCBI Taxonomy" id="15368"/>
    <lineage>
        <taxon>Eukaryota</taxon>
        <taxon>Viridiplantae</taxon>
        <taxon>Streptophyta</taxon>
        <taxon>Embryophyta</taxon>
        <taxon>Tracheophyta</taxon>
        <taxon>Spermatophyta</taxon>
        <taxon>Magnoliopsida</taxon>
        <taxon>Liliopsida</taxon>
        <taxon>Poales</taxon>
        <taxon>Poaceae</taxon>
        <taxon>BOP clade</taxon>
        <taxon>Pooideae</taxon>
        <taxon>Stipodae</taxon>
        <taxon>Brachypodieae</taxon>
        <taxon>Brachypodium</taxon>
    </lineage>
</organism>
<feature type="region of interest" description="Disordered" evidence="2">
    <location>
        <begin position="1"/>
        <end position="48"/>
    </location>
</feature>
<keyword evidence="1" id="KW-0479">Metal-binding</keyword>
<dbReference type="FunCoup" id="A0A0Q3Q6P6">
    <property type="interactions" value="493"/>
</dbReference>
<dbReference type="Gene3D" id="4.10.60.10">
    <property type="entry name" value="Zinc finger, CCHC-type"/>
    <property type="match status" value="1"/>
</dbReference>
<feature type="compositionally biased region" description="Basic residues" evidence="2">
    <location>
        <begin position="633"/>
        <end position="649"/>
    </location>
</feature>
<dbReference type="STRING" id="15368.A0A0Q3Q6P6"/>
<reference evidence="4" key="2">
    <citation type="submission" date="2017-06" db="EMBL/GenBank/DDBJ databases">
        <title>WGS assembly of Brachypodium distachyon.</title>
        <authorList>
            <consortium name="The International Brachypodium Initiative"/>
            <person name="Lucas S."/>
            <person name="Harmon-Smith M."/>
            <person name="Lail K."/>
            <person name="Tice H."/>
            <person name="Grimwood J."/>
            <person name="Bruce D."/>
            <person name="Barry K."/>
            <person name="Shu S."/>
            <person name="Lindquist E."/>
            <person name="Wang M."/>
            <person name="Pitluck S."/>
            <person name="Vogel J.P."/>
            <person name="Garvin D.F."/>
            <person name="Mockler T.C."/>
            <person name="Schmutz J."/>
            <person name="Rokhsar D."/>
            <person name="Bevan M.W."/>
        </authorList>
    </citation>
    <scope>NUCLEOTIDE SEQUENCE</scope>
    <source>
        <strain evidence="4">Bd21</strain>
    </source>
</reference>
<dbReference type="AlphaFoldDB" id="A0A0Q3Q6P6"/>
<dbReference type="InterPro" id="IPR036875">
    <property type="entry name" value="Znf_CCHC_sf"/>
</dbReference>
<dbReference type="SUPFAM" id="SSF57756">
    <property type="entry name" value="Retrovirus zinc finger-like domains"/>
    <property type="match status" value="1"/>
</dbReference>
<feature type="region of interest" description="Disordered" evidence="2">
    <location>
        <begin position="633"/>
        <end position="656"/>
    </location>
</feature>
<evidence type="ECO:0000259" key="3">
    <source>
        <dbReference type="PROSITE" id="PS50158"/>
    </source>
</evidence>
<dbReference type="GO" id="GO:0008270">
    <property type="term" value="F:zinc ion binding"/>
    <property type="evidence" value="ECO:0007669"/>
    <property type="project" value="UniProtKB-KW"/>
</dbReference>
<accession>A0A0Q3Q6P6</accession>
<dbReference type="PANTHER" id="PTHR33087:SF31">
    <property type="entry name" value="OS06G0482850 PROTEIN"/>
    <property type="match status" value="1"/>
</dbReference>
<proteinExistence type="predicted"/>
<dbReference type="EMBL" id="CM000882">
    <property type="protein sequence ID" value="KQJ97337.1"/>
    <property type="molecule type" value="Genomic_DNA"/>
</dbReference>
<feature type="domain" description="CCHC-type" evidence="3">
    <location>
        <begin position="124"/>
        <end position="140"/>
    </location>
</feature>
<dbReference type="GO" id="GO:0003676">
    <property type="term" value="F:nucleic acid binding"/>
    <property type="evidence" value="ECO:0007669"/>
    <property type="project" value="InterPro"/>
</dbReference>
<dbReference type="EnsemblPlants" id="KQJ97337">
    <property type="protein sequence ID" value="KQJ97337"/>
    <property type="gene ID" value="BRADI_3g30156v3"/>
</dbReference>
<dbReference type="Proteomes" id="UP000008810">
    <property type="component" value="Chromosome 3"/>
</dbReference>
<dbReference type="InterPro" id="IPR053253">
    <property type="entry name" value="Sex_diff_modulator"/>
</dbReference>
<evidence type="ECO:0000313" key="5">
    <source>
        <dbReference type="EnsemblPlants" id="KQJ97337"/>
    </source>
</evidence>
<evidence type="ECO:0000256" key="2">
    <source>
        <dbReference type="SAM" id="MobiDB-lite"/>
    </source>
</evidence>